<dbReference type="PANTHER" id="PTHR35730:SF2">
    <property type="entry name" value="KINETOCHORE PROTEIN SPC24 HOMOLOG-RELATED"/>
    <property type="match status" value="1"/>
</dbReference>
<reference evidence="2 3" key="1">
    <citation type="submission" date="2024-11" db="EMBL/GenBank/DDBJ databases">
        <title>Chromosome-level genome assembly of Eucalyptus globulus Labill. provides insights into its genome evolution.</title>
        <authorList>
            <person name="Li X."/>
        </authorList>
    </citation>
    <scope>NUCLEOTIDE SEQUENCE [LARGE SCALE GENOMIC DNA]</scope>
    <source>
        <strain evidence="2">CL2024</strain>
        <tissue evidence="2">Fresh tender leaves</tissue>
    </source>
</reference>
<comment type="caution">
    <text evidence="2">The sequence shown here is derived from an EMBL/GenBank/DDBJ whole genome shotgun (WGS) entry which is preliminary data.</text>
</comment>
<dbReference type="Proteomes" id="UP001634007">
    <property type="component" value="Unassembled WGS sequence"/>
</dbReference>
<feature type="coiled-coil region" evidence="1">
    <location>
        <begin position="51"/>
        <end position="109"/>
    </location>
</feature>
<evidence type="ECO:0000313" key="3">
    <source>
        <dbReference type="Proteomes" id="UP001634007"/>
    </source>
</evidence>
<accession>A0ABD3JUW9</accession>
<organism evidence="2 3">
    <name type="scientific">Eucalyptus globulus</name>
    <name type="common">Tasmanian blue gum</name>
    <dbReference type="NCBI Taxonomy" id="34317"/>
    <lineage>
        <taxon>Eukaryota</taxon>
        <taxon>Viridiplantae</taxon>
        <taxon>Streptophyta</taxon>
        <taxon>Embryophyta</taxon>
        <taxon>Tracheophyta</taxon>
        <taxon>Spermatophyta</taxon>
        <taxon>Magnoliopsida</taxon>
        <taxon>eudicotyledons</taxon>
        <taxon>Gunneridae</taxon>
        <taxon>Pentapetalae</taxon>
        <taxon>rosids</taxon>
        <taxon>malvids</taxon>
        <taxon>Myrtales</taxon>
        <taxon>Myrtaceae</taxon>
        <taxon>Myrtoideae</taxon>
        <taxon>Eucalypteae</taxon>
        <taxon>Eucalyptus</taxon>
    </lineage>
</organism>
<dbReference type="AlphaFoldDB" id="A0ABD3JUW9"/>
<dbReference type="InterPro" id="IPR044951">
    <property type="entry name" value="SPC24-like"/>
</dbReference>
<evidence type="ECO:0008006" key="4">
    <source>
        <dbReference type="Google" id="ProtNLM"/>
    </source>
</evidence>
<gene>
    <name evidence="2" type="ORF">ACJRO7_026991</name>
</gene>
<dbReference type="EMBL" id="JBJKBG010000007">
    <property type="protein sequence ID" value="KAL3729923.1"/>
    <property type="molecule type" value="Genomic_DNA"/>
</dbReference>
<keyword evidence="1" id="KW-0175">Coiled coil</keyword>
<keyword evidence="3" id="KW-1185">Reference proteome</keyword>
<name>A0ABD3JUW9_EUCGL</name>
<proteinExistence type="predicted"/>
<evidence type="ECO:0000313" key="2">
    <source>
        <dbReference type="EMBL" id="KAL3729923.1"/>
    </source>
</evidence>
<sequence length="201" mass="22910">MGDSSRSIDLEKLVSYSDDLAQVLRDDKDAAALAQCLRHSEALRSSCDADLAGLRSSLLEYEEKIDACKKKTEAVRSEVAGDVDIDQLQKELQEELEKERLLMEDLRIVANEINELDLQRISIEERKPILKKLEQNGRKEQMSLSMYASVTKIIPNLDDSSKIAGYIVDREKRVVDKFEFNSTKMTAFDTCTNIWRMISNS</sequence>
<dbReference type="PANTHER" id="PTHR35730">
    <property type="entry name" value="KINETOCHORE PROTEIN SPC24 HOMOLOG-RELATED"/>
    <property type="match status" value="1"/>
</dbReference>
<dbReference type="Gene3D" id="3.30.160.570">
    <property type="entry name" value="Ncd80 complex, Spc24 subunit"/>
    <property type="match status" value="1"/>
</dbReference>
<protein>
    <recommendedName>
        <fullName evidence="4">Kinetochore protein Spc24</fullName>
    </recommendedName>
</protein>
<evidence type="ECO:0000256" key="1">
    <source>
        <dbReference type="SAM" id="Coils"/>
    </source>
</evidence>